<feature type="transmembrane region" description="Helical" evidence="1">
    <location>
        <begin position="324"/>
        <end position="343"/>
    </location>
</feature>
<evidence type="ECO:0000313" key="2">
    <source>
        <dbReference type="EMBL" id="MDX5930063.1"/>
    </source>
</evidence>
<feature type="transmembrane region" description="Helical" evidence="1">
    <location>
        <begin position="243"/>
        <end position="261"/>
    </location>
</feature>
<dbReference type="Pfam" id="PF04632">
    <property type="entry name" value="FUSC"/>
    <property type="match status" value="2"/>
</dbReference>
<dbReference type="EMBL" id="JAWXYB010000018">
    <property type="protein sequence ID" value="MDX5930063.1"/>
    <property type="molecule type" value="Genomic_DNA"/>
</dbReference>
<dbReference type="InterPro" id="IPR006726">
    <property type="entry name" value="PHBA_efflux_AaeB/fusaric-R"/>
</dbReference>
<gene>
    <name evidence="2" type="ORF">SIL87_04690</name>
</gene>
<feature type="transmembrane region" description="Helical" evidence="1">
    <location>
        <begin position="268"/>
        <end position="287"/>
    </location>
</feature>
<organism evidence="2 3">
    <name type="scientific">Acidiphilium acidophilum</name>
    <name type="common">Thiobacillus acidophilus</name>
    <dbReference type="NCBI Taxonomy" id="76588"/>
    <lineage>
        <taxon>Bacteria</taxon>
        <taxon>Pseudomonadati</taxon>
        <taxon>Pseudomonadota</taxon>
        <taxon>Alphaproteobacteria</taxon>
        <taxon>Acetobacterales</taxon>
        <taxon>Acidocellaceae</taxon>
        <taxon>Acidiphilium</taxon>
    </lineage>
</organism>
<feature type="transmembrane region" description="Helical" evidence="1">
    <location>
        <begin position="122"/>
        <end position="140"/>
    </location>
</feature>
<dbReference type="AlphaFoldDB" id="A0AAW9DNR1"/>
<dbReference type="GO" id="GO:0022857">
    <property type="term" value="F:transmembrane transporter activity"/>
    <property type="evidence" value="ECO:0007669"/>
    <property type="project" value="InterPro"/>
</dbReference>
<evidence type="ECO:0000313" key="3">
    <source>
        <dbReference type="Proteomes" id="UP001279553"/>
    </source>
</evidence>
<feature type="transmembrane region" description="Helical" evidence="1">
    <location>
        <begin position="97"/>
        <end position="115"/>
    </location>
</feature>
<feature type="transmembrane region" description="Helical" evidence="1">
    <location>
        <begin position="71"/>
        <end position="91"/>
    </location>
</feature>
<keyword evidence="1" id="KW-0472">Membrane</keyword>
<keyword evidence="1" id="KW-1133">Transmembrane helix</keyword>
<keyword evidence="1" id="KW-0812">Transmembrane</keyword>
<accession>A0AAW9DNR1</accession>
<feature type="transmembrane region" description="Helical" evidence="1">
    <location>
        <begin position="146"/>
        <end position="172"/>
    </location>
</feature>
<dbReference type="GO" id="GO:0005886">
    <property type="term" value="C:plasma membrane"/>
    <property type="evidence" value="ECO:0007669"/>
    <property type="project" value="InterPro"/>
</dbReference>
<dbReference type="Proteomes" id="UP001279553">
    <property type="component" value="Unassembled WGS sequence"/>
</dbReference>
<sequence>MAVSGFSQLRASATALAGDLPRDLWFALRTAAAALLSLYVAMALDLGTPHWAAWTVLTVSLPSIDQALLKSFHRMIGTLVGAAVGVLFIALFAQAPLLFDLAMVLWAALCVYLGTKARQYETYALALTWLTTGIIAYGSIADPAGAFTVAITRTAEVTIGVVCAGLATVIFAGHRAGRATQADSPVPGQARRNALRAALAIGLASLYWYGSEWENGPDFVLMSGAAVTLFAAHPSKLSATLGLLRGFLLGTGLGLFVRFALFTQGAGFGVEALMLLPFLVLGGLGVADPRTQGPATGYNLAFILAADPSNSLNFDLGSALNTDFAMMAGVLVSVAAFLGFVPIRELVRRPT</sequence>
<name>A0AAW9DNR1_ACIAO</name>
<keyword evidence="3" id="KW-1185">Reference proteome</keyword>
<evidence type="ECO:0000256" key="1">
    <source>
        <dbReference type="SAM" id="Phobius"/>
    </source>
</evidence>
<reference evidence="2 3" key="1">
    <citation type="submission" date="2023-11" db="EMBL/GenBank/DDBJ databases">
        <title>MicrobeMod: A computational toolkit for identifying prokaryotic methylation and restriction-modification with nanopore sequencing.</title>
        <authorList>
            <person name="Crits-Christoph A."/>
            <person name="Kang S.C."/>
            <person name="Lee H."/>
            <person name="Ostrov N."/>
        </authorList>
    </citation>
    <scope>NUCLEOTIDE SEQUENCE [LARGE SCALE GENOMIC DNA]</scope>
    <source>
        <strain evidence="2 3">DSMZ 700</strain>
    </source>
</reference>
<feature type="transmembrane region" description="Helical" evidence="1">
    <location>
        <begin position="193"/>
        <end position="210"/>
    </location>
</feature>
<protein>
    <submittedName>
        <fullName evidence="2">FUSC family protein</fullName>
    </submittedName>
</protein>
<proteinExistence type="predicted"/>
<comment type="caution">
    <text evidence="2">The sequence shown here is derived from an EMBL/GenBank/DDBJ whole genome shotgun (WGS) entry which is preliminary data.</text>
</comment>